<protein>
    <submittedName>
        <fullName evidence="6 8">Transcriptional regulator</fullName>
    </submittedName>
</protein>
<dbReference type="InterPro" id="IPR000847">
    <property type="entry name" value="LysR_HTH_N"/>
</dbReference>
<name>A0A0J2L276_9ENTR</name>
<keyword evidence="9" id="KW-1185">Reference proteome</keyword>
<comment type="caution">
    <text evidence="8">The sequence shown here is derived from an EMBL/GenBank/DDBJ whole genome shotgun (WGS) entry which is preliminary data.</text>
</comment>
<evidence type="ECO:0000313" key="7">
    <source>
        <dbReference type="EMBL" id="MEC6051533.1"/>
    </source>
</evidence>
<evidence type="ECO:0000313" key="8">
    <source>
        <dbReference type="EMBL" id="STR39074.1"/>
    </source>
</evidence>
<evidence type="ECO:0000256" key="3">
    <source>
        <dbReference type="ARBA" id="ARBA00023125"/>
    </source>
</evidence>
<dbReference type="EMBL" id="UGJR01000002">
    <property type="protein sequence ID" value="STR39074.1"/>
    <property type="molecule type" value="Genomic_DNA"/>
</dbReference>
<dbReference type="Gene3D" id="1.10.10.10">
    <property type="entry name" value="Winged helix-like DNA-binding domain superfamily/Winged helix DNA-binding domain"/>
    <property type="match status" value="1"/>
</dbReference>
<dbReference type="Pfam" id="PF03466">
    <property type="entry name" value="LysR_substrate"/>
    <property type="match status" value="1"/>
</dbReference>
<reference evidence="7" key="4">
    <citation type="submission" date="2024-01" db="EMBL/GenBank/DDBJ databases">
        <authorList>
            <person name="Macesic N."/>
        </authorList>
    </citation>
    <scope>NUCLEOTIDE SEQUENCE</scope>
    <source>
        <strain evidence="7">CPO078</strain>
    </source>
</reference>
<dbReference type="InterPro" id="IPR005119">
    <property type="entry name" value="LysR_subst-bd"/>
</dbReference>
<dbReference type="SUPFAM" id="SSF53850">
    <property type="entry name" value="Periplasmic binding protein-like II"/>
    <property type="match status" value="1"/>
</dbReference>
<reference evidence="8 10" key="2">
    <citation type="submission" date="2018-06" db="EMBL/GenBank/DDBJ databases">
        <authorList>
            <consortium name="Pathogen Informatics"/>
            <person name="Doyle S."/>
        </authorList>
    </citation>
    <scope>NUCLEOTIDE SEQUENCE [LARGE SCALE GENOMIC DNA]</scope>
    <source>
        <strain evidence="8 10">NCTC11694</strain>
    </source>
</reference>
<feature type="domain" description="HTH lysR-type" evidence="5">
    <location>
        <begin position="7"/>
        <end position="63"/>
    </location>
</feature>
<dbReference type="Proteomes" id="UP001175817">
    <property type="component" value="Unassembled WGS sequence"/>
</dbReference>
<evidence type="ECO:0000256" key="1">
    <source>
        <dbReference type="ARBA" id="ARBA00009437"/>
    </source>
</evidence>
<dbReference type="PANTHER" id="PTHR30537:SF1">
    <property type="entry name" value="HTH-TYPE TRANSCRIPTIONAL REGULATOR PGRR"/>
    <property type="match status" value="1"/>
</dbReference>
<organism evidence="8 10">
    <name type="scientific">Klebsiella michiganensis</name>
    <dbReference type="NCBI Taxonomy" id="1134687"/>
    <lineage>
        <taxon>Bacteria</taxon>
        <taxon>Pseudomonadati</taxon>
        <taxon>Pseudomonadota</taxon>
        <taxon>Gammaproteobacteria</taxon>
        <taxon>Enterobacterales</taxon>
        <taxon>Enterobacteriaceae</taxon>
        <taxon>Klebsiella/Raoultella group</taxon>
        <taxon>Klebsiella</taxon>
    </lineage>
</organism>
<dbReference type="Proteomes" id="UP000255050">
    <property type="component" value="Unassembled WGS sequence"/>
</dbReference>
<dbReference type="FunFam" id="1.10.10.10:FF:000001">
    <property type="entry name" value="LysR family transcriptional regulator"/>
    <property type="match status" value="1"/>
</dbReference>
<dbReference type="InterPro" id="IPR036388">
    <property type="entry name" value="WH-like_DNA-bd_sf"/>
</dbReference>
<dbReference type="InterPro" id="IPR036390">
    <property type="entry name" value="WH_DNA-bd_sf"/>
</dbReference>
<evidence type="ECO:0000256" key="2">
    <source>
        <dbReference type="ARBA" id="ARBA00023015"/>
    </source>
</evidence>
<evidence type="ECO:0000259" key="5">
    <source>
        <dbReference type="PROSITE" id="PS50931"/>
    </source>
</evidence>
<dbReference type="EMBL" id="JARTTH020000001">
    <property type="protein sequence ID" value="MEC6051533.1"/>
    <property type="molecule type" value="Genomic_DNA"/>
</dbReference>
<dbReference type="RefSeq" id="WP_048252265.1">
    <property type="nucleotide sequence ID" value="NZ_ABVZTX020000014.1"/>
</dbReference>
<dbReference type="PANTHER" id="PTHR30537">
    <property type="entry name" value="HTH-TYPE TRANSCRIPTIONAL REGULATOR"/>
    <property type="match status" value="1"/>
</dbReference>
<dbReference type="CDD" id="cd08474">
    <property type="entry name" value="PBP2_CrgA_like_5"/>
    <property type="match status" value="1"/>
</dbReference>
<dbReference type="Proteomes" id="UP000036305">
    <property type="component" value="Unassembled WGS sequence"/>
</dbReference>
<sequence>MNITRADMADLVYFFAIARHQSFSKAAVELGVSASTLSHAIKGFEARLGVRLLNRTTKSVTLTAAGESLASAVSEPVAAIDGAIEQLNQFRDSPAGHIRLNVAVEAATLLLAPVLPVFAERYPDIELDIVASNRIVDVTEARFDAGIRYGGTVPEDMVAQRLSADVRWVVAASPEYLARFGEPRHPHDLQQHRCVSNRLGNNRIYKWEFERGEEQLTVKVPPLLTVDLAETGVVAILQGFGLMYLPEPLIAEHVSAGRLRLVLTDWASYGPGFYIYYSSRHQVPTGLRLLISLVREMKPLGL</sequence>
<keyword evidence="2" id="KW-0805">Transcription regulation</keyword>
<dbReference type="Pfam" id="PF00126">
    <property type="entry name" value="HTH_1"/>
    <property type="match status" value="1"/>
</dbReference>
<evidence type="ECO:0000313" key="6">
    <source>
        <dbReference type="EMBL" id="KLY39263.1"/>
    </source>
</evidence>
<reference evidence="6 9" key="1">
    <citation type="submission" date="2015-06" db="EMBL/GenBank/DDBJ databases">
        <title>The Genome Sequence of None.</title>
        <authorList>
            <consortium name="The Broad Institute Genomics Platform"/>
            <consortium name="The Broad Institute Genome Sequencing Center for Infectious Disease"/>
            <person name="Earl A.M."/>
            <person name="Onderdonk A.B."/>
            <person name="Kirby J."/>
            <person name="Ferraro M.J."/>
            <person name="Huang S."/>
            <person name="Spencer M."/>
            <person name="Fodor A."/>
            <person name="Hooper D."/>
            <person name="Dekker J."/>
            <person name="O'Brien T."/>
            <person name="Quan V."/>
            <person name="Gombosev A."/>
            <person name="Delaney M."/>
            <person name="DuBois A."/>
            <person name="Ernst C."/>
            <person name="Kim D.S."/>
            <person name="Rossman W."/>
            <person name="Gohs F."/>
            <person name="Petruso H."/>
            <person name="Nozar T."/>
            <person name="Mougeot F."/>
            <person name="Manson-McGuire A."/>
            <person name="Young S."/>
            <person name="Abouelleil A."/>
            <person name="Cao P."/>
            <person name="Chapman S.B."/>
            <person name="Griggs A."/>
            <person name="Priest M."/>
            <person name="Shea T."/>
            <person name="Wortman I."/>
            <person name="Wortman J.R."/>
            <person name="Nusbaum C."/>
            <person name="Birren B."/>
        </authorList>
    </citation>
    <scope>NUCLEOTIDE SEQUENCE [LARGE SCALE GENOMIC DNA]</scope>
    <source>
        <strain evidence="6 9">MGH87</strain>
    </source>
</reference>
<dbReference type="PROSITE" id="PS50931">
    <property type="entry name" value="HTH_LYSR"/>
    <property type="match status" value="1"/>
</dbReference>
<dbReference type="GO" id="GO:0003700">
    <property type="term" value="F:DNA-binding transcription factor activity"/>
    <property type="evidence" value="ECO:0007669"/>
    <property type="project" value="InterPro"/>
</dbReference>
<evidence type="ECO:0000313" key="10">
    <source>
        <dbReference type="Proteomes" id="UP000255050"/>
    </source>
</evidence>
<dbReference type="AlphaFoldDB" id="A0A0J2L276"/>
<dbReference type="EMBL" id="LEUS01000012">
    <property type="protein sequence ID" value="KLY39263.1"/>
    <property type="molecule type" value="Genomic_DNA"/>
</dbReference>
<dbReference type="GO" id="GO:0006351">
    <property type="term" value="P:DNA-templated transcription"/>
    <property type="evidence" value="ECO:0007669"/>
    <property type="project" value="TreeGrafter"/>
</dbReference>
<accession>A0A0J2L276</accession>
<dbReference type="GO" id="GO:0043565">
    <property type="term" value="F:sequence-specific DNA binding"/>
    <property type="evidence" value="ECO:0007669"/>
    <property type="project" value="TreeGrafter"/>
</dbReference>
<keyword evidence="3" id="KW-0238">DNA-binding</keyword>
<proteinExistence type="inferred from homology"/>
<keyword evidence="4" id="KW-0804">Transcription</keyword>
<evidence type="ECO:0000313" key="9">
    <source>
        <dbReference type="Proteomes" id="UP000036305"/>
    </source>
</evidence>
<comment type="similarity">
    <text evidence="1">Belongs to the LysR transcriptional regulatory family.</text>
</comment>
<gene>
    <name evidence="8" type="primary">dmlR_1</name>
    <name evidence="8" type="ORF">NCTC11694_00211</name>
    <name evidence="7" type="ORF">QAB24_013615</name>
    <name evidence="6" type="ORF">SK91_01932</name>
</gene>
<dbReference type="SUPFAM" id="SSF46785">
    <property type="entry name" value="Winged helix' DNA-binding domain"/>
    <property type="match status" value="1"/>
</dbReference>
<reference evidence="7" key="3">
    <citation type="journal article" date="2023" name="Nat. Commun.">
        <title>Genomic dissection of endemic carbapenem resistance reveals metallo-beta-lactamase dissemination through clonal, plasmid and integron transfer.</title>
        <authorList>
            <person name="Macesic N."/>
            <person name="Hawkey J."/>
            <person name="Vezina B."/>
            <person name="Wisniewski J.A."/>
            <person name="Cottingham H."/>
            <person name="Blakeway L.V."/>
            <person name="Harshegyi T."/>
            <person name="Pragastis K."/>
            <person name="Badoordeen G.Z."/>
            <person name="Dennison A."/>
            <person name="Spelman D.W."/>
            <person name="Jenney A.W.J."/>
            <person name="Peleg A.Y."/>
        </authorList>
    </citation>
    <scope>NUCLEOTIDE SEQUENCE</scope>
    <source>
        <strain evidence="7">CPO078</strain>
    </source>
</reference>
<dbReference type="Gene3D" id="3.40.190.290">
    <property type="match status" value="1"/>
</dbReference>
<evidence type="ECO:0000256" key="4">
    <source>
        <dbReference type="ARBA" id="ARBA00023163"/>
    </source>
</evidence>
<dbReference type="InterPro" id="IPR058163">
    <property type="entry name" value="LysR-type_TF_proteobact-type"/>
</dbReference>